<keyword evidence="2" id="KW-0963">Cytoplasm</keyword>
<dbReference type="PANTHER" id="PTHR18875:SF8">
    <property type="entry name" value="COILED-COIL DOMAIN-CONTAINING PROTEIN 18"/>
    <property type="match status" value="1"/>
</dbReference>
<feature type="coiled-coil region" evidence="4">
    <location>
        <begin position="108"/>
        <end position="135"/>
    </location>
</feature>
<evidence type="ECO:0000256" key="2">
    <source>
        <dbReference type="ARBA" id="ARBA00022490"/>
    </source>
</evidence>
<evidence type="ECO:0000256" key="5">
    <source>
        <dbReference type="SAM" id="MobiDB-lite"/>
    </source>
</evidence>
<feature type="region of interest" description="Disordered" evidence="5">
    <location>
        <begin position="75"/>
        <end position="98"/>
    </location>
</feature>
<evidence type="ECO:0000313" key="7">
    <source>
        <dbReference type="RefSeq" id="XP_054837612.1"/>
    </source>
</evidence>
<protein>
    <submittedName>
        <fullName evidence="7">Coiled-coil domain-containing protein 18</fullName>
    </submittedName>
</protein>
<feature type="coiled-coil region" evidence="4">
    <location>
        <begin position="15"/>
        <end position="42"/>
    </location>
</feature>
<name>A0AA97JI55_EUBMA</name>
<dbReference type="GeneID" id="129331219"/>
<sequence>MESNLSACHDYHEDEENLLASVMALRNQLRKTERNLENLGEELFSSDSYDYSDQSIHGGELEVLTMEDLVYTTELQNSSAHNTASRTPLHKRDSRRKYRNKSYSVSFDKSMEEENEQLRDKLNVVREQNTLLTSQNYQLMNEIESINFEMNQSKARISFLESALGTHSVSIPMLEDQIESLEAEVQAQDNVLKETEDKLAQSHSMVMEKEFTLQKFKEEYKKMKHDLIERSKHGKRAEQQRNEALHNAEELTRTFKKYKEKITEKLEKVQDEEQILERKLMNCVKEKETLKTQCDTYRNELENAKEQVRKLVEENCVGKESLKCIEAKTSELQSLLTHSQGKILMLESRLQEQNAVVEAKHTLMKENADLKVFIAQQNDHLKSCHQEIENLKTEKNVLENVALQSSQNSPKEFESDCDDHHSQEASCTAFCDTSSSLIEELRLKLQMKDAEIQKLVANKLAQDFFDGSEGQKCSELHGSEVEPVKLTGDPTVRKCQQSELISNNFEKEKQKLIRRLNELHSKLEKSEKENSSIKADMAQRTSQFKAIQEELLEKAAKSANMERVVARKSSKISALEKQLEEKTVVYTTAAARNTELEQDLVEVRSQLHNLERNIAEEHEQFIRTLEKTKLVHLEQHKEMENQNELLQSQLETKNQQFLEQEKTLSILHQEIICKQCQLESLDRQLLDSKEAMEKQNAKNNEVLKMLQGQLTEETVKVRQLQTALDICKEDLALYLSRLEENKESFEKQLKKKSEEVQRLQKELKIKNDNFQATCEQNLLLQQTLQQQQQMLHQETIRNGDLEDSQARLQKQLLKLEQELQKQKENLEEELRKTNEKLHLASEENDLKRQKVAELTSTIRQIKMEMDQCKDELIDMEQELVHLRRDSHAKAMQLGHLEMVLEQRQSELRKKTQQVKILEEKLLQSEMQQKEAVQKRDALETDLENANEEQKTTLRQLEELQEMLKKAQMSLEEKYAAIQDLSEELRECKDDIEDKKQELIDMDQALKERNWELKQRAAQVTQLDMTIREHRGEMEQKIIRLEGNLEKAELQIRDCNKQVESLESKLHKSNEELHQKDFDILQQGQEIIQLKKEIERKQQRITDIEKIVKEREKCIADQHKEVLDLGQQLRLQREQMKCIHVELLESRRQLAQAQREADRLSHELEEMNHLSHEKEARANYLAEELGAAQAREAQLEARMQSEAKRLSAEIRSLKESYKSEKHVHETERTKWQQSTESQVSKSHHLNGQLKQLELELEDAQGTVCNLQQQLESRNVLVQAANEALLLKESEVTRLQTRIAGHERTEGIKQLSVLQEIYPHLWSDDKELNLAKHSEISYTKHRKLCHSTSASDVNVKDGGDSLHLKEIPVLDSSVTCNNQKDTTLASQKSLGESSFDPLTYTVDEDVTCDGNDFHTLSGMLKYINKEMKKSENSCL</sequence>
<feature type="region of interest" description="Disordered" evidence="5">
    <location>
        <begin position="1216"/>
        <end position="1239"/>
    </location>
</feature>
<dbReference type="Proteomes" id="UP001190640">
    <property type="component" value="Chromosome 5"/>
</dbReference>
<dbReference type="PANTHER" id="PTHR18875">
    <property type="entry name" value="SARCOMA ANTIGEN NY-SAR-24/CYTOSKELETAL PROTEIN SOJO"/>
    <property type="match status" value="1"/>
</dbReference>
<feature type="coiled-coil region" evidence="4">
    <location>
        <begin position="1142"/>
        <end position="1215"/>
    </location>
</feature>
<keyword evidence="6" id="KW-1185">Reference proteome</keyword>
<dbReference type="GO" id="GO:0005737">
    <property type="term" value="C:cytoplasm"/>
    <property type="evidence" value="ECO:0007669"/>
    <property type="project" value="UniProtKB-SubCell"/>
</dbReference>
<feature type="coiled-coil region" evidence="4">
    <location>
        <begin position="1241"/>
        <end position="1268"/>
    </location>
</feature>
<proteinExistence type="predicted"/>
<gene>
    <name evidence="7" type="primary">CCDC18</name>
</gene>
<evidence type="ECO:0000256" key="3">
    <source>
        <dbReference type="ARBA" id="ARBA00023054"/>
    </source>
</evidence>
<dbReference type="RefSeq" id="XP_054837612.1">
    <property type="nucleotide sequence ID" value="XM_054981637.1"/>
</dbReference>
<accession>A0AA97JI55</accession>
<feature type="coiled-coil region" evidence="4">
    <location>
        <begin position="593"/>
        <end position="769"/>
    </location>
</feature>
<evidence type="ECO:0000256" key="1">
    <source>
        <dbReference type="ARBA" id="ARBA00004496"/>
    </source>
</evidence>
<feature type="compositionally biased region" description="Polar residues" evidence="5">
    <location>
        <begin position="75"/>
        <end position="86"/>
    </location>
</feature>
<evidence type="ECO:0000256" key="4">
    <source>
        <dbReference type="SAM" id="Coils"/>
    </source>
</evidence>
<comment type="subcellular location">
    <subcellularLocation>
        <location evidence="1">Cytoplasm</location>
    </subcellularLocation>
</comment>
<feature type="coiled-coil region" evidence="4">
    <location>
        <begin position="798"/>
        <end position="1106"/>
    </location>
</feature>
<feature type="compositionally biased region" description="Basic and acidic residues" evidence="5">
    <location>
        <begin position="1216"/>
        <end position="1229"/>
    </location>
</feature>
<feature type="coiled-coil region" evidence="4">
    <location>
        <begin position="374"/>
        <end position="408"/>
    </location>
</feature>
<keyword evidence="3 4" id="KW-0175">Coiled coil</keyword>
<feature type="coiled-coil region" evidence="4">
    <location>
        <begin position="234"/>
        <end position="314"/>
    </location>
</feature>
<organism evidence="6 7">
    <name type="scientific">Eublepharis macularius</name>
    <name type="common">Leopard gecko</name>
    <name type="synonym">Cyrtodactylus macularius</name>
    <dbReference type="NCBI Taxonomy" id="481883"/>
    <lineage>
        <taxon>Eukaryota</taxon>
        <taxon>Metazoa</taxon>
        <taxon>Chordata</taxon>
        <taxon>Craniata</taxon>
        <taxon>Vertebrata</taxon>
        <taxon>Euteleostomi</taxon>
        <taxon>Lepidosauria</taxon>
        <taxon>Squamata</taxon>
        <taxon>Bifurcata</taxon>
        <taxon>Gekkota</taxon>
        <taxon>Eublepharidae</taxon>
        <taxon>Eublepharinae</taxon>
        <taxon>Eublepharis</taxon>
    </lineage>
</organism>
<dbReference type="CTD" id="343099"/>
<evidence type="ECO:0000313" key="6">
    <source>
        <dbReference type="Proteomes" id="UP001190640"/>
    </source>
</evidence>
<reference evidence="7" key="1">
    <citation type="submission" date="2025-08" db="UniProtKB">
        <authorList>
            <consortium name="RefSeq"/>
        </authorList>
    </citation>
    <scope>IDENTIFICATION</scope>
    <source>
        <tissue evidence="7">Blood</tissue>
    </source>
</reference>
<feature type="compositionally biased region" description="Basic residues" evidence="5">
    <location>
        <begin position="88"/>
        <end position="98"/>
    </location>
</feature>
<dbReference type="KEGG" id="emc:129331219"/>
<feature type="compositionally biased region" description="Polar residues" evidence="5">
    <location>
        <begin position="1230"/>
        <end position="1239"/>
    </location>
</feature>
<feature type="coiled-coil region" evidence="4">
    <location>
        <begin position="502"/>
        <end position="536"/>
    </location>
</feature>
<feature type="coiled-coil region" evidence="4">
    <location>
        <begin position="171"/>
        <end position="198"/>
    </location>
</feature>